<feature type="non-terminal residue" evidence="1">
    <location>
        <position position="1"/>
    </location>
</feature>
<accession>A0ABQ7N2B0</accession>
<proteinExistence type="predicted"/>
<reference evidence="1 2" key="1">
    <citation type="submission" date="2021-03" db="EMBL/GenBank/DDBJ databases">
        <authorList>
            <person name="King G.J."/>
            <person name="Bancroft I."/>
            <person name="Baten A."/>
            <person name="Bloomfield J."/>
            <person name="Borpatragohain P."/>
            <person name="He Z."/>
            <person name="Irish N."/>
            <person name="Irwin J."/>
            <person name="Liu K."/>
            <person name="Mauleon R.P."/>
            <person name="Moore J."/>
            <person name="Morris R."/>
            <person name="Ostergaard L."/>
            <person name="Wang B."/>
            <person name="Wells R."/>
        </authorList>
    </citation>
    <scope>NUCLEOTIDE SEQUENCE [LARGE SCALE GENOMIC DNA]</scope>
    <source>
        <strain evidence="1">R-o-18</strain>
        <tissue evidence="1">Leaf</tissue>
    </source>
</reference>
<dbReference type="EMBL" id="JADBGQ010000003">
    <property type="protein sequence ID" value="KAG5404246.1"/>
    <property type="molecule type" value="Genomic_DNA"/>
</dbReference>
<organism evidence="1 2">
    <name type="scientific">Brassica rapa subsp. trilocularis</name>
    <dbReference type="NCBI Taxonomy" id="1813537"/>
    <lineage>
        <taxon>Eukaryota</taxon>
        <taxon>Viridiplantae</taxon>
        <taxon>Streptophyta</taxon>
        <taxon>Embryophyta</taxon>
        <taxon>Tracheophyta</taxon>
        <taxon>Spermatophyta</taxon>
        <taxon>Magnoliopsida</taxon>
        <taxon>eudicotyledons</taxon>
        <taxon>Gunneridae</taxon>
        <taxon>Pentapetalae</taxon>
        <taxon>rosids</taxon>
        <taxon>malvids</taxon>
        <taxon>Brassicales</taxon>
        <taxon>Brassicaceae</taxon>
        <taxon>Brassiceae</taxon>
        <taxon>Brassica</taxon>
    </lineage>
</organism>
<sequence>EDVFLIFRLEVRSVFIGCRGEAASLLGGEARLIHYAGGFAPVDVNASLLPVKSTSGYKGTRRRRDFIKLETFFC</sequence>
<evidence type="ECO:0000313" key="1">
    <source>
        <dbReference type="EMBL" id="KAG5404246.1"/>
    </source>
</evidence>
<gene>
    <name evidence="1" type="primary">A03g502550.1_BraROA</name>
    <name evidence="1" type="ORF">IGI04_010365</name>
</gene>
<name>A0ABQ7N2B0_BRACM</name>
<keyword evidence="2" id="KW-1185">Reference proteome</keyword>
<comment type="caution">
    <text evidence="1">The sequence shown here is derived from an EMBL/GenBank/DDBJ whole genome shotgun (WGS) entry which is preliminary data.</text>
</comment>
<evidence type="ECO:0000313" key="2">
    <source>
        <dbReference type="Proteomes" id="UP000823674"/>
    </source>
</evidence>
<dbReference type="Proteomes" id="UP000823674">
    <property type="component" value="Chromosome A03"/>
</dbReference>
<protein>
    <submittedName>
        <fullName evidence="1">Uncharacterized protein</fullName>
    </submittedName>
</protein>